<evidence type="ECO:0000313" key="2">
    <source>
        <dbReference type="Proteomes" id="UP001165740"/>
    </source>
</evidence>
<dbReference type="AlphaFoldDB" id="A0A9W3B870"/>
<protein>
    <submittedName>
        <fullName evidence="3 4">Alpha-amylase-like isoform X1</fullName>
    </submittedName>
</protein>
<accession>A0A9W3B870</accession>
<dbReference type="OMA" id="WTTNGRY"/>
<keyword evidence="1" id="KW-0732">Signal</keyword>
<dbReference type="GeneID" id="129927895"/>
<organism evidence="2 4">
    <name type="scientific">Biomphalaria glabrata</name>
    <name type="common">Bloodfluke planorb</name>
    <name type="synonym">Freshwater snail</name>
    <dbReference type="NCBI Taxonomy" id="6526"/>
    <lineage>
        <taxon>Eukaryota</taxon>
        <taxon>Metazoa</taxon>
        <taxon>Spiralia</taxon>
        <taxon>Lophotrochozoa</taxon>
        <taxon>Mollusca</taxon>
        <taxon>Gastropoda</taxon>
        <taxon>Heterobranchia</taxon>
        <taxon>Euthyneura</taxon>
        <taxon>Panpulmonata</taxon>
        <taxon>Hygrophila</taxon>
        <taxon>Lymnaeoidea</taxon>
        <taxon>Planorbidae</taxon>
        <taxon>Biomphalaria</taxon>
    </lineage>
</organism>
<feature type="chain" id="PRO_5044703040" evidence="1">
    <location>
        <begin position="20"/>
        <end position="213"/>
    </location>
</feature>
<name>A0A9W3B870_BIOGL</name>
<dbReference type="Proteomes" id="UP001165740">
    <property type="component" value="Chromosome 8"/>
</dbReference>
<keyword evidence="2" id="KW-1185">Reference proteome</keyword>
<dbReference type="OrthoDB" id="550577at2759"/>
<sequence length="213" mass="24261">MLYVRTLCLLACLLPCVSGNTPPDFRRTVIMFESRASPKEPVFVRGGVFYGRRKGCYTAPSLDVNPCAIPIRHKNYTGSYIEQPYNDWSIGDNYLDWIGAEPTQSSWREILPEGSPTISTSNIKKSNKYHVLNTYGEGYWLLDVEMDCSKTVNGFFEVKAFLNHEFEYDIDQDKMCSGAYAMRKPFTSRSHVGMCGAKNVFYINYGACEVTWL</sequence>
<evidence type="ECO:0000313" key="3">
    <source>
        <dbReference type="RefSeq" id="XP_055895633.1"/>
    </source>
</evidence>
<evidence type="ECO:0000256" key="1">
    <source>
        <dbReference type="SAM" id="SignalP"/>
    </source>
</evidence>
<dbReference type="RefSeq" id="XP_055895633.1">
    <property type="nucleotide sequence ID" value="XM_056039658.1"/>
</dbReference>
<proteinExistence type="predicted"/>
<gene>
    <name evidence="3 4" type="primary">LOC129927895</name>
</gene>
<reference evidence="3 4" key="1">
    <citation type="submission" date="2025-04" db="UniProtKB">
        <authorList>
            <consortium name="RefSeq"/>
        </authorList>
    </citation>
    <scope>IDENTIFICATION</scope>
</reference>
<feature type="signal peptide" evidence="1">
    <location>
        <begin position="1"/>
        <end position="19"/>
    </location>
</feature>
<dbReference type="RefSeq" id="XP_055895634.1">
    <property type="nucleotide sequence ID" value="XM_056039659.1"/>
</dbReference>
<evidence type="ECO:0000313" key="4">
    <source>
        <dbReference type="RefSeq" id="XP_055895634.1"/>
    </source>
</evidence>